<evidence type="ECO:0000313" key="1">
    <source>
        <dbReference type="EMBL" id="EAU85120.2"/>
    </source>
</evidence>
<reference evidence="1 2" key="1">
    <citation type="journal article" date="2010" name="Proc. Natl. Acad. Sci. U.S.A.">
        <title>Insights into evolution of multicellular fungi from the assembled chromosomes of the mushroom Coprinopsis cinerea (Coprinus cinereus).</title>
        <authorList>
            <person name="Stajich J.E."/>
            <person name="Wilke S.K."/>
            <person name="Ahren D."/>
            <person name="Au C.H."/>
            <person name="Birren B.W."/>
            <person name="Borodovsky M."/>
            <person name="Burns C."/>
            <person name="Canback B."/>
            <person name="Casselton L.A."/>
            <person name="Cheng C.K."/>
            <person name="Deng J."/>
            <person name="Dietrich F.S."/>
            <person name="Fargo D.C."/>
            <person name="Farman M.L."/>
            <person name="Gathman A.C."/>
            <person name="Goldberg J."/>
            <person name="Guigo R."/>
            <person name="Hoegger P.J."/>
            <person name="Hooker J.B."/>
            <person name="Huggins A."/>
            <person name="James T.Y."/>
            <person name="Kamada T."/>
            <person name="Kilaru S."/>
            <person name="Kodira C."/>
            <person name="Kues U."/>
            <person name="Kupfer D."/>
            <person name="Kwan H.S."/>
            <person name="Lomsadze A."/>
            <person name="Li W."/>
            <person name="Lilly W.W."/>
            <person name="Ma L.J."/>
            <person name="Mackey A.J."/>
            <person name="Manning G."/>
            <person name="Martin F."/>
            <person name="Muraguchi H."/>
            <person name="Natvig D.O."/>
            <person name="Palmerini H."/>
            <person name="Ramesh M.A."/>
            <person name="Rehmeyer C.J."/>
            <person name="Roe B.A."/>
            <person name="Shenoy N."/>
            <person name="Stanke M."/>
            <person name="Ter-Hovhannisyan V."/>
            <person name="Tunlid A."/>
            <person name="Velagapudi R."/>
            <person name="Vision T.J."/>
            <person name="Zeng Q."/>
            <person name="Zolan M.E."/>
            <person name="Pukkila P.J."/>
        </authorList>
    </citation>
    <scope>NUCLEOTIDE SEQUENCE [LARGE SCALE GENOMIC DNA]</scope>
    <source>
        <strain evidence="2">Okayama-7 / 130 / ATCC MYA-4618 / FGSC 9003</strain>
    </source>
</reference>
<dbReference type="RefSeq" id="XP_001836708.2">
    <property type="nucleotide sequence ID" value="XM_001836656.2"/>
</dbReference>
<keyword evidence="2" id="KW-1185">Reference proteome</keyword>
<dbReference type="KEGG" id="cci:CC1G_08093"/>
<dbReference type="GeneID" id="6013259"/>
<sequence length="248" mass="28002">MTYLNYVEVFDKAIIVDPIFKKLDRRLALTGKTWNVRQLFEVKCYAQDARDFFKDILLESLNTFEDYQVDERSYPPITTIHPFTEPFGDPFLAVVQEPNLESVEKLVCLILFSEHIIAFCDSCFPSHKGNTDTEDEDEEDEDFRMEFVQNFEDSDTSCSDDDGLRIDIEPLMEGITLHSPTSIGASDNLERGIEEMLKLVASKDGSALAYLSPASSLAASTYAATCADFPIHQTEILRLVDPTITCVP</sequence>
<dbReference type="EMBL" id="AACS02000004">
    <property type="protein sequence ID" value="EAU85120.2"/>
    <property type="molecule type" value="Genomic_DNA"/>
</dbReference>
<accession>A8NVG6</accession>
<dbReference type="VEuPathDB" id="FungiDB:CC1G_08093"/>
<gene>
    <name evidence="1" type="ORF">CC1G_08093</name>
</gene>
<evidence type="ECO:0000313" key="2">
    <source>
        <dbReference type="Proteomes" id="UP000001861"/>
    </source>
</evidence>
<dbReference type="Proteomes" id="UP000001861">
    <property type="component" value="Unassembled WGS sequence"/>
</dbReference>
<dbReference type="InParanoid" id="A8NVG6"/>
<dbReference type="AlphaFoldDB" id="A8NVG6"/>
<comment type="caution">
    <text evidence="1">The sequence shown here is derived from an EMBL/GenBank/DDBJ whole genome shotgun (WGS) entry which is preliminary data.</text>
</comment>
<proteinExistence type="predicted"/>
<dbReference type="HOGENOM" id="CLU_1120133_0_0_1"/>
<organism evidence="1 2">
    <name type="scientific">Coprinopsis cinerea (strain Okayama-7 / 130 / ATCC MYA-4618 / FGSC 9003)</name>
    <name type="common">Inky cap fungus</name>
    <name type="synonym">Hormographiella aspergillata</name>
    <dbReference type="NCBI Taxonomy" id="240176"/>
    <lineage>
        <taxon>Eukaryota</taxon>
        <taxon>Fungi</taxon>
        <taxon>Dikarya</taxon>
        <taxon>Basidiomycota</taxon>
        <taxon>Agaricomycotina</taxon>
        <taxon>Agaricomycetes</taxon>
        <taxon>Agaricomycetidae</taxon>
        <taxon>Agaricales</taxon>
        <taxon>Agaricineae</taxon>
        <taxon>Psathyrellaceae</taxon>
        <taxon>Coprinopsis</taxon>
    </lineage>
</organism>
<name>A8NVG6_COPC7</name>
<protein>
    <submittedName>
        <fullName evidence="1">Uncharacterized protein</fullName>
    </submittedName>
</protein>
<dbReference type="OrthoDB" id="2970790at2759"/>